<sequence length="410" mass="44369">MRVLIIGAGLGGLTLLHGLRRAGIDARVYERSADSGSQPASYGIHLDADGLHALHDSLPAENWKRIDAAGVPAPLIIRFHDPHRGVLATIDKRFPEHATNPITKRRAISRGKLRDALLHGTDEDADSEPLVHWGKTFTRYQMHDSGVRAFFDDGTHADGDLLIGADGSNSRVRHQRLPDLQRQDLGIVNIAGRVPLSGAVAAALPAELVDGGINNVVPARTGWMFLSTWASGDPDTTQYVVWAWAAAETSYPHGVGDLDGARLKNLVTERIKGWTAPLRTLVDATDPSTITTVPLRTMPQLPGWTPSRVTLLGDAIHNMTPMAGIGANTALRDADELRRSLIAPADPIDSIATYETAMRDYANRALKLSTRNATNAALATPANRAAFRALLRIGSHFAPLQRRMFGPTVR</sequence>
<dbReference type="PANTHER" id="PTHR47178">
    <property type="entry name" value="MONOOXYGENASE, FAD-BINDING"/>
    <property type="match status" value="1"/>
</dbReference>
<protein>
    <submittedName>
        <fullName evidence="6">FAD-dependent oxidoreductase</fullName>
    </submittedName>
</protein>
<dbReference type="PANTHER" id="PTHR47178:SF5">
    <property type="entry name" value="FAD-BINDING DOMAIN-CONTAINING PROTEIN"/>
    <property type="match status" value="1"/>
</dbReference>
<keyword evidence="7" id="KW-1185">Reference proteome</keyword>
<name>A0ABW6WPN8_9ACTN</name>
<keyword evidence="3" id="KW-0560">Oxidoreductase</keyword>
<gene>
    <name evidence="6" type="ORF">ACFY35_32500</name>
</gene>
<dbReference type="InterPro" id="IPR036188">
    <property type="entry name" value="FAD/NAD-bd_sf"/>
</dbReference>
<feature type="domain" description="FAD-binding" evidence="5">
    <location>
        <begin position="2"/>
        <end position="367"/>
    </location>
</feature>
<organism evidence="6 7">
    <name type="scientific">Paractinoplanes globisporus</name>
    <dbReference type="NCBI Taxonomy" id="113565"/>
    <lineage>
        <taxon>Bacteria</taxon>
        <taxon>Bacillati</taxon>
        <taxon>Actinomycetota</taxon>
        <taxon>Actinomycetes</taxon>
        <taxon>Micromonosporales</taxon>
        <taxon>Micromonosporaceae</taxon>
        <taxon>Paractinoplanes</taxon>
    </lineage>
</organism>
<evidence type="ECO:0000313" key="7">
    <source>
        <dbReference type="Proteomes" id="UP001602245"/>
    </source>
</evidence>
<dbReference type="RefSeq" id="WP_020515007.1">
    <property type="nucleotide sequence ID" value="NZ_JBIAZU010000006.1"/>
</dbReference>
<accession>A0ABW6WPN8</accession>
<evidence type="ECO:0000259" key="5">
    <source>
        <dbReference type="Pfam" id="PF01494"/>
    </source>
</evidence>
<comment type="caution">
    <text evidence="6">The sequence shown here is derived from an EMBL/GenBank/DDBJ whole genome shotgun (WGS) entry which is preliminary data.</text>
</comment>
<dbReference type="Proteomes" id="UP001602245">
    <property type="component" value="Unassembled WGS sequence"/>
</dbReference>
<keyword evidence="2" id="KW-0274">FAD</keyword>
<dbReference type="Gene3D" id="3.50.50.60">
    <property type="entry name" value="FAD/NAD(P)-binding domain"/>
    <property type="match status" value="1"/>
</dbReference>
<reference evidence="6 7" key="1">
    <citation type="submission" date="2024-10" db="EMBL/GenBank/DDBJ databases">
        <title>The Natural Products Discovery Center: Release of the First 8490 Sequenced Strains for Exploring Actinobacteria Biosynthetic Diversity.</title>
        <authorList>
            <person name="Kalkreuter E."/>
            <person name="Kautsar S.A."/>
            <person name="Yang D."/>
            <person name="Bader C.D."/>
            <person name="Teijaro C.N."/>
            <person name="Fluegel L."/>
            <person name="Davis C.M."/>
            <person name="Simpson J.R."/>
            <person name="Lauterbach L."/>
            <person name="Steele A.D."/>
            <person name="Gui C."/>
            <person name="Meng S."/>
            <person name="Li G."/>
            <person name="Viehrig K."/>
            <person name="Ye F."/>
            <person name="Su P."/>
            <person name="Kiefer A.F."/>
            <person name="Nichols A."/>
            <person name="Cepeda A.J."/>
            <person name="Yan W."/>
            <person name="Fan B."/>
            <person name="Jiang Y."/>
            <person name="Adhikari A."/>
            <person name="Zheng C.-J."/>
            <person name="Schuster L."/>
            <person name="Cowan T.M."/>
            <person name="Smanski M.J."/>
            <person name="Chevrette M.G."/>
            <person name="De Carvalho L.P.S."/>
            <person name="Shen B."/>
        </authorList>
    </citation>
    <scope>NUCLEOTIDE SEQUENCE [LARGE SCALE GENOMIC DNA]</scope>
    <source>
        <strain evidence="6 7">NPDC000087</strain>
    </source>
</reference>
<dbReference type="EMBL" id="JBIAZU010000006">
    <property type="protein sequence ID" value="MFF5294181.1"/>
    <property type="molecule type" value="Genomic_DNA"/>
</dbReference>
<dbReference type="Pfam" id="PF01494">
    <property type="entry name" value="FAD_binding_3"/>
    <property type="match status" value="1"/>
</dbReference>
<keyword evidence="4" id="KW-0503">Monooxygenase</keyword>
<keyword evidence="1" id="KW-0285">Flavoprotein</keyword>
<dbReference type="InterPro" id="IPR002938">
    <property type="entry name" value="FAD-bd"/>
</dbReference>
<proteinExistence type="predicted"/>
<dbReference type="SUPFAM" id="SSF51905">
    <property type="entry name" value="FAD/NAD(P)-binding domain"/>
    <property type="match status" value="1"/>
</dbReference>
<evidence type="ECO:0000256" key="3">
    <source>
        <dbReference type="ARBA" id="ARBA00023002"/>
    </source>
</evidence>
<evidence type="ECO:0000256" key="4">
    <source>
        <dbReference type="ARBA" id="ARBA00023033"/>
    </source>
</evidence>
<evidence type="ECO:0000256" key="2">
    <source>
        <dbReference type="ARBA" id="ARBA00022827"/>
    </source>
</evidence>
<dbReference type="PRINTS" id="PR00420">
    <property type="entry name" value="RNGMNOXGNASE"/>
</dbReference>
<evidence type="ECO:0000256" key="1">
    <source>
        <dbReference type="ARBA" id="ARBA00022630"/>
    </source>
</evidence>
<evidence type="ECO:0000313" key="6">
    <source>
        <dbReference type="EMBL" id="MFF5294181.1"/>
    </source>
</evidence>